<gene>
    <name evidence="1" type="ORF">Cadr_000018522</name>
</gene>
<comment type="caution">
    <text evidence="1">The sequence shown here is derived from an EMBL/GenBank/DDBJ whole genome shotgun (WGS) entry which is preliminary data.</text>
</comment>
<proteinExistence type="predicted"/>
<dbReference type="EMBL" id="JWIN03000016">
    <property type="protein sequence ID" value="KAB1265200.1"/>
    <property type="molecule type" value="Genomic_DNA"/>
</dbReference>
<evidence type="ECO:0000313" key="2">
    <source>
        <dbReference type="Proteomes" id="UP000299084"/>
    </source>
</evidence>
<organism evidence="1 2">
    <name type="scientific">Camelus dromedarius</name>
    <name type="common">Dromedary</name>
    <name type="synonym">Arabian camel</name>
    <dbReference type="NCBI Taxonomy" id="9838"/>
    <lineage>
        <taxon>Eukaryota</taxon>
        <taxon>Metazoa</taxon>
        <taxon>Chordata</taxon>
        <taxon>Craniata</taxon>
        <taxon>Vertebrata</taxon>
        <taxon>Euteleostomi</taxon>
        <taxon>Mammalia</taxon>
        <taxon>Eutheria</taxon>
        <taxon>Laurasiatheria</taxon>
        <taxon>Artiodactyla</taxon>
        <taxon>Tylopoda</taxon>
        <taxon>Camelidae</taxon>
        <taxon>Camelus</taxon>
    </lineage>
</organism>
<reference evidence="1 2" key="1">
    <citation type="journal article" date="2019" name="Mol. Ecol. Resour.">
        <title>Improving Illumina assemblies with Hi-C and long reads: an example with the North African dromedary.</title>
        <authorList>
            <person name="Elbers J.P."/>
            <person name="Rogers M.F."/>
            <person name="Perelman P.L."/>
            <person name="Proskuryakova A.A."/>
            <person name="Serdyukova N.A."/>
            <person name="Johnson W.E."/>
            <person name="Horin P."/>
            <person name="Corander J."/>
            <person name="Murphy D."/>
            <person name="Burger P.A."/>
        </authorList>
    </citation>
    <scope>NUCLEOTIDE SEQUENCE [LARGE SCALE GENOMIC DNA]</scope>
    <source>
        <strain evidence="1">Drom800</strain>
        <tissue evidence="1">Blood</tissue>
    </source>
</reference>
<protein>
    <submittedName>
        <fullName evidence="1">Uncharacterized protein</fullName>
    </submittedName>
</protein>
<evidence type="ECO:0000313" key="1">
    <source>
        <dbReference type="EMBL" id="KAB1265200.1"/>
    </source>
</evidence>
<accession>A0A5N4D2B4</accession>
<sequence>MRQGQVSSLQRRELLAVVTGGSPVTSGCDHCEAQMSRSSSSSVLWHLLSKLLAANCLLTKYPRCGMSHFSRNSWLFLIGSNLETRIWAVGRLTAAGVLTTCAEHFQPLSGQTAKLERTQVLPVLGKQHTQPQEVLCQGHQQCVYRGRELVG</sequence>
<dbReference type="PROSITE" id="PS51257">
    <property type="entry name" value="PROKAR_LIPOPROTEIN"/>
    <property type="match status" value="1"/>
</dbReference>
<dbReference type="AlphaFoldDB" id="A0A5N4D2B4"/>
<keyword evidence="2" id="KW-1185">Reference proteome</keyword>
<dbReference type="Proteomes" id="UP000299084">
    <property type="component" value="Unassembled WGS sequence"/>
</dbReference>
<name>A0A5N4D2B4_CAMDR</name>